<feature type="domain" description="RRM" evidence="13">
    <location>
        <begin position="130"/>
        <end position="207"/>
    </location>
</feature>
<dbReference type="InterPro" id="IPR003954">
    <property type="entry name" value="RRM_euk-type"/>
</dbReference>
<dbReference type="FunFam" id="3.30.70.330:FF:000239">
    <property type="entry name" value="Polyadenylate-binding protein"/>
    <property type="match status" value="1"/>
</dbReference>
<dbReference type="GO" id="GO:0003723">
    <property type="term" value="F:RNA binding"/>
    <property type="evidence" value="ECO:0007669"/>
    <property type="project" value="UniProtKB-UniRule"/>
</dbReference>
<evidence type="ECO:0000256" key="4">
    <source>
        <dbReference type="ARBA" id="ARBA00022490"/>
    </source>
</evidence>
<dbReference type="SMART" id="SM00360">
    <property type="entry name" value="RRM"/>
    <property type="match status" value="4"/>
</dbReference>
<feature type="domain" description="RRM" evidence="13">
    <location>
        <begin position="324"/>
        <end position="401"/>
    </location>
</feature>
<dbReference type="Proteomes" id="UP001291623">
    <property type="component" value="Unassembled WGS sequence"/>
</dbReference>
<dbReference type="PROSITE" id="PS50102">
    <property type="entry name" value="RRM"/>
    <property type="match status" value="4"/>
</dbReference>
<dbReference type="InterPro" id="IPR006515">
    <property type="entry name" value="PABP_1234"/>
</dbReference>
<feature type="region of interest" description="Disordered" evidence="12">
    <location>
        <begin position="486"/>
        <end position="505"/>
    </location>
</feature>
<comment type="similarity">
    <text evidence="3 11">Belongs to the polyadenylate-binding protein type-1 family.</text>
</comment>
<dbReference type="FunFam" id="1.10.1900.10:FF:000003">
    <property type="entry name" value="Polyadenylate-binding protein"/>
    <property type="match status" value="1"/>
</dbReference>
<evidence type="ECO:0000256" key="2">
    <source>
        <dbReference type="ARBA" id="ARBA00004496"/>
    </source>
</evidence>
<evidence type="ECO:0000259" key="14">
    <source>
        <dbReference type="PROSITE" id="PS51309"/>
    </source>
</evidence>
<keyword evidence="8 10" id="KW-0694">RNA-binding</keyword>
<keyword evidence="4 11" id="KW-0963">Cytoplasm</keyword>
<evidence type="ECO:0000256" key="7">
    <source>
        <dbReference type="ARBA" id="ARBA00022845"/>
    </source>
</evidence>
<dbReference type="InterPro" id="IPR034364">
    <property type="entry name" value="PABP_RRM1"/>
</dbReference>
<dbReference type="Pfam" id="PF00076">
    <property type="entry name" value="RRM_1"/>
    <property type="match status" value="4"/>
</dbReference>
<dbReference type="AlphaFoldDB" id="A0AAE1SR79"/>
<gene>
    <name evidence="15" type="ORF">RND71_005022</name>
</gene>
<evidence type="ECO:0000256" key="5">
    <source>
        <dbReference type="ARBA" id="ARBA00022581"/>
    </source>
</evidence>
<dbReference type="SUPFAM" id="SSF54928">
    <property type="entry name" value="RNA-binding domain, RBD"/>
    <property type="match status" value="2"/>
</dbReference>
<accession>A0AAE1SR79</accession>
<dbReference type="SUPFAM" id="SSF63570">
    <property type="entry name" value="PABC (PABP) domain"/>
    <property type="match status" value="1"/>
</dbReference>
<dbReference type="SMART" id="SM00517">
    <property type="entry name" value="PolyA"/>
    <property type="match status" value="1"/>
</dbReference>
<dbReference type="InterPro" id="IPR036053">
    <property type="entry name" value="PABP-dom"/>
</dbReference>
<evidence type="ECO:0000256" key="9">
    <source>
        <dbReference type="ARBA" id="ARBA00023242"/>
    </source>
</evidence>
<dbReference type="CDD" id="cd12381">
    <property type="entry name" value="RRM4_I_PABPs"/>
    <property type="match status" value="1"/>
</dbReference>
<keyword evidence="16" id="KW-1185">Reference proteome</keyword>
<dbReference type="CDD" id="cd12378">
    <property type="entry name" value="RRM1_I_PABPs"/>
    <property type="match status" value="1"/>
</dbReference>
<dbReference type="GO" id="GO:0005737">
    <property type="term" value="C:cytoplasm"/>
    <property type="evidence" value="ECO:0007669"/>
    <property type="project" value="UniProtKB-SubCell"/>
</dbReference>
<comment type="function">
    <text evidence="11">Binds the poly(A) tail of mRNA.</text>
</comment>
<protein>
    <recommendedName>
        <fullName evidence="11">Polyadenylate-binding protein</fullName>
        <shortName evidence="11">PABP</shortName>
    </recommendedName>
</protein>
<dbReference type="GO" id="GO:0006417">
    <property type="term" value="P:regulation of translation"/>
    <property type="evidence" value="ECO:0007669"/>
    <property type="project" value="UniProtKB-KW"/>
</dbReference>
<dbReference type="InterPro" id="IPR000504">
    <property type="entry name" value="RRM_dom"/>
</dbReference>
<evidence type="ECO:0000256" key="11">
    <source>
        <dbReference type="RuleBase" id="RU362004"/>
    </source>
</evidence>
<name>A0AAE1SR79_9SOLA</name>
<feature type="domain" description="PABC" evidence="14">
    <location>
        <begin position="565"/>
        <end position="642"/>
    </location>
</feature>
<evidence type="ECO:0000313" key="15">
    <source>
        <dbReference type="EMBL" id="KAK4374345.1"/>
    </source>
</evidence>
<dbReference type="CDD" id="cd12380">
    <property type="entry name" value="RRM3_I_PABPs"/>
    <property type="match status" value="1"/>
</dbReference>
<evidence type="ECO:0000256" key="8">
    <source>
        <dbReference type="ARBA" id="ARBA00022884"/>
    </source>
</evidence>
<organism evidence="15 16">
    <name type="scientific">Anisodus tanguticus</name>
    <dbReference type="NCBI Taxonomy" id="243964"/>
    <lineage>
        <taxon>Eukaryota</taxon>
        <taxon>Viridiplantae</taxon>
        <taxon>Streptophyta</taxon>
        <taxon>Embryophyta</taxon>
        <taxon>Tracheophyta</taxon>
        <taxon>Spermatophyta</taxon>
        <taxon>Magnoliopsida</taxon>
        <taxon>eudicotyledons</taxon>
        <taxon>Gunneridae</taxon>
        <taxon>Pentapetalae</taxon>
        <taxon>asterids</taxon>
        <taxon>lamiids</taxon>
        <taxon>Solanales</taxon>
        <taxon>Solanaceae</taxon>
        <taxon>Solanoideae</taxon>
        <taxon>Hyoscyameae</taxon>
        <taxon>Anisodus</taxon>
    </lineage>
</organism>
<keyword evidence="6" id="KW-0677">Repeat</keyword>
<evidence type="ECO:0000256" key="3">
    <source>
        <dbReference type="ARBA" id="ARBA00008557"/>
    </source>
</evidence>
<dbReference type="FunFam" id="3.30.70.330:FF:000217">
    <property type="entry name" value="Polyadenylate-binding protein"/>
    <property type="match status" value="1"/>
</dbReference>
<feature type="domain" description="RRM" evidence="13">
    <location>
        <begin position="221"/>
        <end position="298"/>
    </location>
</feature>
<evidence type="ECO:0000313" key="16">
    <source>
        <dbReference type="Proteomes" id="UP001291623"/>
    </source>
</evidence>
<feature type="domain" description="RRM" evidence="13">
    <location>
        <begin position="42"/>
        <end position="120"/>
    </location>
</feature>
<dbReference type="CDD" id="cd12379">
    <property type="entry name" value="RRM2_I_PABPs"/>
    <property type="match status" value="1"/>
</dbReference>
<keyword evidence="7" id="KW-0810">Translation regulation</keyword>
<dbReference type="SMART" id="SM00361">
    <property type="entry name" value="RRM_1"/>
    <property type="match status" value="4"/>
</dbReference>
<comment type="subcellular location">
    <subcellularLocation>
        <location evidence="2 11">Cytoplasm</location>
    </subcellularLocation>
    <subcellularLocation>
        <location evidence="1">Nucleus</location>
    </subcellularLocation>
</comment>
<dbReference type="Gene3D" id="3.30.70.330">
    <property type="match status" value="4"/>
</dbReference>
<evidence type="ECO:0000256" key="1">
    <source>
        <dbReference type="ARBA" id="ARBA00004123"/>
    </source>
</evidence>
<evidence type="ECO:0000259" key="13">
    <source>
        <dbReference type="PROSITE" id="PS50102"/>
    </source>
</evidence>
<sequence length="661" mass="71948">MAQIQVQHQSPVVAAGGNGVAAVTAVAALPGGAAAANQFTSTSLYVGDLDFNVSDSQLYDLFNQLGQVVSVRVCRDLTTRRSLGYGYVNYSNPQDAARAMEMLNFTPVNGKSIRVMHSHRDPTLRKSGSANIFIKNLDKSIDNKALHDTFSSFGNILSCKIATDSNGQSKGYGFVQFDNEESAQGAIDKLNGMLMNDKQVYVGHFLRKQERDSATGTTKFNNVYVKNLADSTTDDELKSVFGEFGSITSALVMRDADGKSKGFGFVNFENADDAAKAVESLNGKKFDEKEWYVGKAQKKSEREQELKSKFEQTVKEAVDKYQGVNLYVKNLDDTIDDEKLKELFSGYGTITSCKVMRDPSGISRGSGFVAFSTPEEASRALSEMNGKMIVSKPLYVALAQRKEERRAKLQAQFSQLRPVAMPPSLAPRMPIYPPGAPGIGQQLFYGQGPPALLPPQAGFGYQQQLVPGMRPGGAPMPNFFMPMVQQGQQGQRPGGRRGAGPVQQNQQPMPLMQQQMMPRGRMYRYPPGRNVPEGPMPGVAGGMLSVPYDMGGMLPRDAAMGQPMPISTLASALANAPPEQQRTMLGESLYPLVDQLEHEHAAKVTGMLLEMDQTEVLHLLESPDALKAKVSEAMEVLRNVQQANSPADQLASLSLNDNLVS</sequence>
<proteinExistence type="inferred from homology"/>
<dbReference type="Gene3D" id="1.10.1900.10">
    <property type="entry name" value="c-terminal domain of poly(a) binding protein"/>
    <property type="match status" value="1"/>
</dbReference>
<dbReference type="EMBL" id="JAVYJV010000003">
    <property type="protein sequence ID" value="KAK4374345.1"/>
    <property type="molecule type" value="Genomic_DNA"/>
</dbReference>
<dbReference type="PANTHER" id="PTHR24012">
    <property type="entry name" value="RNA BINDING PROTEIN"/>
    <property type="match status" value="1"/>
</dbReference>
<keyword evidence="5" id="KW-0945">Host-virus interaction</keyword>
<dbReference type="InterPro" id="IPR002004">
    <property type="entry name" value="PABP_HYD_C"/>
</dbReference>
<reference evidence="15" key="1">
    <citation type="submission" date="2023-12" db="EMBL/GenBank/DDBJ databases">
        <title>Genome assembly of Anisodus tanguticus.</title>
        <authorList>
            <person name="Wang Y.-J."/>
        </authorList>
    </citation>
    <scope>NUCLEOTIDE SEQUENCE</scope>
    <source>
        <strain evidence="15">KB-2021</strain>
        <tissue evidence="15">Leaf</tissue>
    </source>
</reference>
<dbReference type="NCBIfam" id="TIGR01628">
    <property type="entry name" value="PABP-1234"/>
    <property type="match status" value="1"/>
</dbReference>
<dbReference type="InterPro" id="IPR045305">
    <property type="entry name" value="RRM2_I_PABPs"/>
</dbReference>
<dbReference type="GO" id="GO:0005634">
    <property type="term" value="C:nucleus"/>
    <property type="evidence" value="ECO:0007669"/>
    <property type="project" value="UniProtKB-SubCell"/>
</dbReference>
<evidence type="ECO:0000256" key="12">
    <source>
        <dbReference type="SAM" id="MobiDB-lite"/>
    </source>
</evidence>
<evidence type="ECO:0000256" key="6">
    <source>
        <dbReference type="ARBA" id="ARBA00022737"/>
    </source>
</evidence>
<evidence type="ECO:0000256" key="10">
    <source>
        <dbReference type="PROSITE-ProRule" id="PRU00176"/>
    </source>
</evidence>
<dbReference type="FunFam" id="3.30.70.330:FF:000003">
    <property type="entry name" value="Polyadenylate-binding protein"/>
    <property type="match status" value="1"/>
</dbReference>
<comment type="caution">
    <text evidence="15">The sequence shown here is derived from an EMBL/GenBank/DDBJ whole genome shotgun (WGS) entry which is preliminary data.</text>
</comment>
<dbReference type="InterPro" id="IPR012677">
    <property type="entry name" value="Nucleotide-bd_a/b_plait_sf"/>
</dbReference>
<dbReference type="InterPro" id="IPR035979">
    <property type="entry name" value="RBD_domain_sf"/>
</dbReference>
<dbReference type="FunFam" id="3.30.70.330:FF:000555">
    <property type="entry name" value="Polyadenylate-binding protein"/>
    <property type="match status" value="1"/>
</dbReference>
<keyword evidence="9" id="KW-0539">Nucleus</keyword>
<dbReference type="PROSITE" id="PS51309">
    <property type="entry name" value="PABC"/>
    <property type="match status" value="1"/>
</dbReference>
<dbReference type="Pfam" id="PF00658">
    <property type="entry name" value="MLLE"/>
    <property type="match status" value="1"/>
</dbReference>